<keyword evidence="4" id="KW-0804">Transcription</keyword>
<evidence type="ECO:0000256" key="2">
    <source>
        <dbReference type="ARBA" id="ARBA00023015"/>
    </source>
</evidence>
<dbReference type="GO" id="GO:0003700">
    <property type="term" value="F:DNA-binding transcription factor activity"/>
    <property type="evidence" value="ECO:0007669"/>
    <property type="project" value="InterPro"/>
</dbReference>
<organism evidence="6 7">
    <name type="scientific">Undibacterium luofuense</name>
    <dbReference type="NCBI Taxonomy" id="2828733"/>
    <lineage>
        <taxon>Bacteria</taxon>
        <taxon>Pseudomonadati</taxon>
        <taxon>Pseudomonadota</taxon>
        <taxon>Betaproteobacteria</taxon>
        <taxon>Burkholderiales</taxon>
        <taxon>Oxalobacteraceae</taxon>
        <taxon>Undibacterium</taxon>
    </lineage>
</organism>
<evidence type="ECO:0000256" key="3">
    <source>
        <dbReference type="ARBA" id="ARBA00023125"/>
    </source>
</evidence>
<dbReference type="FunFam" id="1.10.10.10:FF:000001">
    <property type="entry name" value="LysR family transcriptional regulator"/>
    <property type="match status" value="1"/>
</dbReference>
<dbReference type="PANTHER" id="PTHR30419:SF8">
    <property type="entry name" value="NITROGEN ASSIMILATION TRANSCRIPTIONAL ACTIVATOR-RELATED"/>
    <property type="match status" value="1"/>
</dbReference>
<dbReference type="PANTHER" id="PTHR30419">
    <property type="entry name" value="HTH-TYPE TRANSCRIPTIONAL REGULATOR YBHD"/>
    <property type="match status" value="1"/>
</dbReference>
<dbReference type="Gene3D" id="1.10.10.10">
    <property type="entry name" value="Winged helix-like DNA-binding domain superfamily/Winged helix DNA-binding domain"/>
    <property type="match status" value="1"/>
</dbReference>
<dbReference type="SUPFAM" id="SSF46785">
    <property type="entry name" value="Winged helix' DNA-binding domain"/>
    <property type="match status" value="1"/>
</dbReference>
<dbReference type="EMBL" id="JAGSPN010000003">
    <property type="protein sequence ID" value="MBR7781597.1"/>
    <property type="molecule type" value="Genomic_DNA"/>
</dbReference>
<dbReference type="RefSeq" id="WP_212686953.1">
    <property type="nucleotide sequence ID" value="NZ_JAGSPN010000003.1"/>
</dbReference>
<evidence type="ECO:0000256" key="4">
    <source>
        <dbReference type="ARBA" id="ARBA00023163"/>
    </source>
</evidence>
<name>A0A941DL91_9BURK</name>
<evidence type="ECO:0000256" key="1">
    <source>
        <dbReference type="ARBA" id="ARBA00009437"/>
    </source>
</evidence>
<dbReference type="InterPro" id="IPR050950">
    <property type="entry name" value="HTH-type_LysR_regulators"/>
</dbReference>
<evidence type="ECO:0000313" key="7">
    <source>
        <dbReference type="Proteomes" id="UP000680067"/>
    </source>
</evidence>
<feature type="domain" description="HTH lysR-type" evidence="5">
    <location>
        <begin position="6"/>
        <end position="63"/>
    </location>
</feature>
<reference evidence="6" key="1">
    <citation type="submission" date="2021-04" db="EMBL/GenBank/DDBJ databases">
        <title>novel species isolated from subtropical streams in China.</title>
        <authorList>
            <person name="Lu H."/>
        </authorList>
    </citation>
    <scope>NUCLEOTIDE SEQUENCE</scope>
    <source>
        <strain evidence="6">LFS511W</strain>
    </source>
</reference>
<dbReference type="PROSITE" id="PS50931">
    <property type="entry name" value="HTH_LYSR"/>
    <property type="match status" value="1"/>
</dbReference>
<dbReference type="InterPro" id="IPR005119">
    <property type="entry name" value="LysR_subst-bd"/>
</dbReference>
<protein>
    <submittedName>
        <fullName evidence="6">LysR family transcriptional regulator</fullName>
    </submittedName>
</protein>
<keyword evidence="7" id="KW-1185">Reference proteome</keyword>
<dbReference type="Proteomes" id="UP000680067">
    <property type="component" value="Unassembled WGS sequence"/>
</dbReference>
<dbReference type="CDD" id="cd08440">
    <property type="entry name" value="PBP2_LTTR_like_4"/>
    <property type="match status" value="1"/>
</dbReference>
<accession>A0A941DL91</accession>
<dbReference type="InterPro" id="IPR036388">
    <property type="entry name" value="WH-like_DNA-bd_sf"/>
</dbReference>
<dbReference type="InterPro" id="IPR000847">
    <property type="entry name" value="LysR_HTH_N"/>
</dbReference>
<dbReference type="Gene3D" id="3.40.190.290">
    <property type="match status" value="1"/>
</dbReference>
<dbReference type="InterPro" id="IPR036390">
    <property type="entry name" value="WH_DNA-bd_sf"/>
</dbReference>
<dbReference type="Pfam" id="PF03466">
    <property type="entry name" value="LysR_substrate"/>
    <property type="match status" value="1"/>
</dbReference>
<sequence>MGRINFDLQELQAFVAVADRSSFSQAAEDLFLSQPALSRRIDKLEETLGVKLFERTTRRVQLTNVGRVFLANVRTALDELEGAILGVSDLAAHRTGIVTLACVPTAVRYFLPDVLRGFSERFPKIRVRIHDESAQDVLNLVLAGEADFGINFAGSEDPEIDFLPIYREDYVLAMRPEHPLAKRKKLSWKETAKERHISVSRSSGNRSLIDNALAGIEKHPAVFYEVNHVSGILALVEAGMGVAAVPRLSLPQHPGAPVIGVPLVNPPVYRTLGLIRKRGRVTPPAAQTLFSMLQQALITGKGSPS</sequence>
<dbReference type="GO" id="GO:0003677">
    <property type="term" value="F:DNA binding"/>
    <property type="evidence" value="ECO:0007669"/>
    <property type="project" value="UniProtKB-KW"/>
</dbReference>
<gene>
    <name evidence="6" type="ORF">KDM89_05570</name>
</gene>
<keyword evidence="3" id="KW-0238">DNA-binding</keyword>
<dbReference type="PRINTS" id="PR00039">
    <property type="entry name" value="HTHLYSR"/>
</dbReference>
<keyword evidence="2" id="KW-0805">Transcription regulation</keyword>
<comment type="similarity">
    <text evidence="1">Belongs to the LysR transcriptional regulatory family.</text>
</comment>
<comment type="caution">
    <text evidence="6">The sequence shown here is derived from an EMBL/GenBank/DDBJ whole genome shotgun (WGS) entry which is preliminary data.</text>
</comment>
<evidence type="ECO:0000259" key="5">
    <source>
        <dbReference type="PROSITE" id="PS50931"/>
    </source>
</evidence>
<dbReference type="GO" id="GO:0005829">
    <property type="term" value="C:cytosol"/>
    <property type="evidence" value="ECO:0007669"/>
    <property type="project" value="TreeGrafter"/>
</dbReference>
<evidence type="ECO:0000313" key="6">
    <source>
        <dbReference type="EMBL" id="MBR7781597.1"/>
    </source>
</evidence>
<dbReference type="Pfam" id="PF00126">
    <property type="entry name" value="HTH_1"/>
    <property type="match status" value="1"/>
</dbReference>
<proteinExistence type="inferred from homology"/>
<dbReference type="SUPFAM" id="SSF53850">
    <property type="entry name" value="Periplasmic binding protein-like II"/>
    <property type="match status" value="1"/>
</dbReference>
<dbReference type="AlphaFoldDB" id="A0A941DL91"/>